<dbReference type="PANTHER" id="PTHR31616">
    <property type="entry name" value="TREHALASE"/>
    <property type="match status" value="1"/>
</dbReference>
<protein>
    <recommendedName>
        <fullName evidence="5">Glycosyl hydrolase</fullName>
    </recommendedName>
</protein>
<proteinExistence type="predicted"/>
<dbReference type="EMBL" id="JAKJXO020000013">
    <property type="protein sequence ID" value="KAL1597113.1"/>
    <property type="molecule type" value="Genomic_DNA"/>
</dbReference>
<dbReference type="PANTHER" id="PTHR31616:SF0">
    <property type="entry name" value="GLUCAN 1,4-ALPHA-GLUCOSIDASE"/>
    <property type="match status" value="1"/>
</dbReference>
<dbReference type="InterPro" id="IPR045582">
    <property type="entry name" value="Trehalase-like_N"/>
</dbReference>
<evidence type="ECO:0000313" key="4">
    <source>
        <dbReference type="Proteomes" id="UP001521785"/>
    </source>
</evidence>
<evidence type="ECO:0000259" key="1">
    <source>
        <dbReference type="Pfam" id="PF00723"/>
    </source>
</evidence>
<accession>A0ABR3QY73</accession>
<dbReference type="InterPro" id="IPR012341">
    <property type="entry name" value="6hp_glycosidase-like_sf"/>
</dbReference>
<reference evidence="3 4" key="1">
    <citation type="submission" date="2024-02" db="EMBL/GenBank/DDBJ databases">
        <title>De novo assembly and annotation of 12 fungi associated with fruit tree decline syndrome in Ontario, Canada.</title>
        <authorList>
            <person name="Sulman M."/>
            <person name="Ellouze W."/>
            <person name="Ilyukhin E."/>
        </authorList>
    </citation>
    <scope>NUCLEOTIDE SEQUENCE [LARGE SCALE GENOMIC DNA]</scope>
    <source>
        <strain evidence="3 4">M42-189</strain>
    </source>
</reference>
<keyword evidence="4" id="KW-1185">Reference proteome</keyword>
<dbReference type="Proteomes" id="UP001521785">
    <property type="component" value="Unassembled WGS sequence"/>
</dbReference>
<dbReference type="Pfam" id="PF19291">
    <property type="entry name" value="TREH_N"/>
    <property type="match status" value="1"/>
</dbReference>
<evidence type="ECO:0008006" key="5">
    <source>
        <dbReference type="Google" id="ProtNLM"/>
    </source>
</evidence>
<dbReference type="Gene3D" id="1.50.10.10">
    <property type="match status" value="1"/>
</dbReference>
<sequence length="592" mass="67417">MPVEDYGLIGNMRTSALVATDGGVDFMCWPDFDSPSVFARMLDKDKGGHFSIGPAAGQLCTTKQQYLPASNILQTRHLHEDGVMNVIDFFPRPNSTTADAAYHEKVVHGKQRGEICKDHDERPDLKRWLVRRVESLRGEVDVEVELFPAFNKHITEVDSEGHHATFKSENLSLSLTVIVNDEAGDGDLKRPTVAFSKEPSKDHLGDGVNARFRLVEGQSVTFILHDEQDIAPANNTMAMIEEVQKTTHKFWSRWISQSKYHGRWESYVTRSLLILKLLTYEPTGAIVAAPTFSLPEDFGGTRNWDYRFSWVRDSSFTIYIFLRMGFKYEAEAYTSFIFQRVAESKAKKGGLPIMFTIRGKTDIPEIELTHLEGYRASKPVRIGNGAAFHLQLDIYGELMDGIYLSNRLGKPISYDQWLSVREITDYVCQIWQEKDMSIWEVRNAKQNFVYSKIMLWVAVDRALRLAEKRCFPCPRRQEWHRVRDEIMEEVMDKGYNSELGAFIQSYESNEMLDSAVLIAPLVFFVAPNDPRFLGTLDRILKAPEKGGLTSTGLVYRYNSAKSDDGKLKSLVRENPVNPDAVPRCVIITYTAC</sequence>
<organism evidence="3 4">
    <name type="scientific">Paraconiothyrium brasiliense</name>
    <dbReference type="NCBI Taxonomy" id="300254"/>
    <lineage>
        <taxon>Eukaryota</taxon>
        <taxon>Fungi</taxon>
        <taxon>Dikarya</taxon>
        <taxon>Ascomycota</taxon>
        <taxon>Pezizomycotina</taxon>
        <taxon>Dothideomycetes</taxon>
        <taxon>Pleosporomycetidae</taxon>
        <taxon>Pleosporales</taxon>
        <taxon>Massarineae</taxon>
        <taxon>Didymosphaeriaceae</taxon>
        <taxon>Paraconiothyrium</taxon>
    </lineage>
</organism>
<dbReference type="Pfam" id="PF00723">
    <property type="entry name" value="Glyco_hydro_15"/>
    <property type="match status" value="1"/>
</dbReference>
<comment type="caution">
    <text evidence="3">The sequence shown here is derived from an EMBL/GenBank/DDBJ whole genome shotgun (WGS) entry which is preliminary data.</text>
</comment>
<evidence type="ECO:0000259" key="2">
    <source>
        <dbReference type="Pfam" id="PF19291"/>
    </source>
</evidence>
<feature type="domain" description="GH15-like" evidence="1">
    <location>
        <begin position="265"/>
        <end position="564"/>
    </location>
</feature>
<dbReference type="InterPro" id="IPR011613">
    <property type="entry name" value="GH15-like"/>
</dbReference>
<name>A0ABR3QY73_9PLEO</name>
<dbReference type="InterPro" id="IPR008928">
    <property type="entry name" value="6-hairpin_glycosidase_sf"/>
</dbReference>
<dbReference type="SUPFAM" id="SSF48208">
    <property type="entry name" value="Six-hairpin glycosidases"/>
    <property type="match status" value="1"/>
</dbReference>
<gene>
    <name evidence="3" type="ORF">SLS60_008695</name>
</gene>
<feature type="domain" description="Trehalase-like N-terminal" evidence="2">
    <location>
        <begin position="2"/>
        <end position="127"/>
    </location>
</feature>
<evidence type="ECO:0000313" key="3">
    <source>
        <dbReference type="EMBL" id="KAL1597113.1"/>
    </source>
</evidence>